<dbReference type="SUPFAM" id="SSF109854">
    <property type="entry name" value="DinB/YfiT-like putative metalloenzymes"/>
    <property type="match status" value="1"/>
</dbReference>
<dbReference type="InterPro" id="IPR034660">
    <property type="entry name" value="DinB/YfiT-like"/>
</dbReference>
<accession>A0ABS9YTQ6</accession>
<proteinExistence type="predicted"/>
<dbReference type="Proteomes" id="UP001139068">
    <property type="component" value="Unassembled WGS sequence"/>
</dbReference>
<dbReference type="EMBL" id="JAIVFL010000001">
    <property type="protein sequence ID" value="MCI4673764.1"/>
    <property type="molecule type" value="Genomic_DNA"/>
</dbReference>
<dbReference type="Gene3D" id="1.20.120.450">
    <property type="entry name" value="dinb family like domain"/>
    <property type="match status" value="1"/>
</dbReference>
<dbReference type="InterPro" id="IPR010872">
    <property type="entry name" value="MDMPI_C-term_domain"/>
</dbReference>
<sequence length="254" mass="27590">MDNAQALIAENAAFAELFRDADLSAPVPTCPGWTLGQLMRHVGRGDRWCAQIVAEQSMDAIDPRTVAGGKPPEGRDNKLTWLHEGVQQLLDAVERTGPDTEVWTILGPRPAKWWIRRRLHETAVHRADAALALGAGFYLDPALAADGISEYLERVFVRADAEGPAGGDRPLGDGQSLHLHATDPGLGEAGEWTILGRPDGIAVDHEHGKATTALRGPARDLLLAIVRRGTPAELDIEMFGDPRVWATWLARTPF</sequence>
<dbReference type="GO" id="GO:0016853">
    <property type="term" value="F:isomerase activity"/>
    <property type="evidence" value="ECO:0007669"/>
    <property type="project" value="UniProtKB-KW"/>
</dbReference>
<dbReference type="Pfam" id="PF11716">
    <property type="entry name" value="MDMPI_N"/>
    <property type="match status" value="1"/>
</dbReference>
<dbReference type="PANTHER" id="PTHR40758:SF1">
    <property type="entry name" value="CONSERVED PROTEIN"/>
    <property type="match status" value="1"/>
</dbReference>
<feature type="domain" description="MDMPI C-terminal" evidence="1">
    <location>
        <begin position="143"/>
        <end position="246"/>
    </location>
</feature>
<gene>
    <name evidence="3" type="ORF">K9U37_01830</name>
</gene>
<dbReference type="InterPro" id="IPR024344">
    <property type="entry name" value="MDMPI_metal-binding"/>
</dbReference>
<reference evidence="3" key="1">
    <citation type="journal article" date="2022" name="ISME J.">
        <title>Identification of active gaseous-alkane degraders at natural gas seeps.</title>
        <authorList>
            <person name="Farhan Ul Haque M."/>
            <person name="Hernandez M."/>
            <person name="Crombie A.T."/>
            <person name="Murrell J.C."/>
        </authorList>
    </citation>
    <scope>NUCLEOTIDE SEQUENCE</scope>
    <source>
        <strain evidence="3">ANDR5</strain>
    </source>
</reference>
<feature type="domain" description="Mycothiol-dependent maleylpyruvate isomerase metal-binding" evidence="2">
    <location>
        <begin position="6"/>
        <end position="130"/>
    </location>
</feature>
<keyword evidence="4" id="KW-1185">Reference proteome</keyword>
<evidence type="ECO:0000259" key="2">
    <source>
        <dbReference type="Pfam" id="PF11716"/>
    </source>
</evidence>
<name>A0ABS9YTQ6_9MYCO</name>
<evidence type="ECO:0000259" key="1">
    <source>
        <dbReference type="Pfam" id="PF07398"/>
    </source>
</evidence>
<protein>
    <submittedName>
        <fullName evidence="3">Maleylpyruvate isomerase family mycothiol-dependent enzyme</fullName>
    </submittedName>
</protein>
<organism evidence="3 4">
    <name type="scientific">Candidatus Mycolicibacterium alkanivorans</name>
    <dbReference type="NCBI Taxonomy" id="2954114"/>
    <lineage>
        <taxon>Bacteria</taxon>
        <taxon>Bacillati</taxon>
        <taxon>Actinomycetota</taxon>
        <taxon>Actinomycetes</taxon>
        <taxon>Mycobacteriales</taxon>
        <taxon>Mycobacteriaceae</taxon>
        <taxon>Mycolicibacterium</taxon>
    </lineage>
</organism>
<dbReference type="PANTHER" id="PTHR40758">
    <property type="entry name" value="CONSERVED PROTEIN"/>
    <property type="match status" value="1"/>
</dbReference>
<comment type="caution">
    <text evidence="3">The sequence shown here is derived from an EMBL/GenBank/DDBJ whole genome shotgun (WGS) entry which is preliminary data.</text>
</comment>
<dbReference type="RefSeq" id="WP_243070270.1">
    <property type="nucleotide sequence ID" value="NZ_JAIVFL010000001.1"/>
</dbReference>
<evidence type="ECO:0000313" key="3">
    <source>
        <dbReference type="EMBL" id="MCI4673764.1"/>
    </source>
</evidence>
<dbReference type="Pfam" id="PF07398">
    <property type="entry name" value="MDMPI_C"/>
    <property type="match status" value="1"/>
</dbReference>
<dbReference type="NCBIfam" id="TIGR03083">
    <property type="entry name" value="maleylpyruvate isomerase family mycothiol-dependent enzyme"/>
    <property type="match status" value="1"/>
</dbReference>
<keyword evidence="3" id="KW-0413">Isomerase</keyword>
<evidence type="ECO:0000313" key="4">
    <source>
        <dbReference type="Proteomes" id="UP001139068"/>
    </source>
</evidence>
<dbReference type="InterPro" id="IPR017517">
    <property type="entry name" value="Maleyloyr_isom"/>
</dbReference>